<dbReference type="NCBIfam" id="TIGR01426">
    <property type="entry name" value="MGT"/>
    <property type="match status" value="1"/>
</dbReference>
<name>A0A1D4KZK6_9STAP</name>
<keyword evidence="2 6" id="KW-0328">Glycosyltransferase</keyword>
<dbReference type="Pfam" id="PF03033">
    <property type="entry name" value="Glyco_transf_28"/>
    <property type="match status" value="1"/>
</dbReference>
<evidence type="ECO:0000256" key="1">
    <source>
        <dbReference type="ARBA" id="ARBA00009995"/>
    </source>
</evidence>
<protein>
    <submittedName>
        <fullName evidence="6">Glycosyltransferase</fullName>
        <ecNumber evidence="6">2.4.1.-</ecNumber>
    </submittedName>
</protein>
<dbReference type="GO" id="GO:0005975">
    <property type="term" value="P:carbohydrate metabolic process"/>
    <property type="evidence" value="ECO:0007669"/>
    <property type="project" value="InterPro"/>
</dbReference>
<keyword evidence="7" id="KW-1185">Reference proteome</keyword>
<proteinExistence type="inferred from homology"/>
<accession>A0A1D4KZK6</accession>
<evidence type="ECO:0000313" key="5">
    <source>
        <dbReference type="EMBL" id="SCS79546.1"/>
    </source>
</evidence>
<dbReference type="Gene3D" id="3.40.50.2000">
    <property type="entry name" value="Glycogen Phosphorylase B"/>
    <property type="match status" value="2"/>
</dbReference>
<dbReference type="EMBL" id="FMPI01000006">
    <property type="protein sequence ID" value="SCS79546.1"/>
    <property type="molecule type" value="Genomic_DNA"/>
</dbReference>
<evidence type="ECO:0000256" key="3">
    <source>
        <dbReference type="ARBA" id="ARBA00022679"/>
    </source>
</evidence>
<dbReference type="GO" id="GO:0016758">
    <property type="term" value="F:hexosyltransferase activity"/>
    <property type="evidence" value="ECO:0007669"/>
    <property type="project" value="InterPro"/>
</dbReference>
<dbReference type="InterPro" id="IPR004276">
    <property type="entry name" value="GlycoTrans_28_N"/>
</dbReference>
<organism evidence="6 8">
    <name type="scientific">Staphylococcus caeli</name>
    <dbReference type="NCBI Taxonomy" id="2201815"/>
    <lineage>
        <taxon>Bacteria</taxon>
        <taxon>Bacillati</taxon>
        <taxon>Bacillota</taxon>
        <taxon>Bacilli</taxon>
        <taxon>Bacillales</taxon>
        <taxon>Staphylococcaceae</taxon>
        <taxon>Staphylococcus</taxon>
    </lineage>
</organism>
<dbReference type="InterPro" id="IPR050271">
    <property type="entry name" value="UDP-glycosyltransferase"/>
</dbReference>
<sequence>MAKVLFINLGSTGHINPTIAVCQELVARGEEVVYYASDYYQDKLEDTGVEVRTLPAEAIVERFTTYGSGNLYHVINGLLNTVDIILPKILSEIANEHYDYLIYDSMFSCGALIAQKLKIPTISSITTFAHTKASFEAVLNYQAQKLTTAERDEANQIFHHLQQQIKARYDVDVASRYETMTNPGDFNVSYVMKRFQIDPSKFDSERYCFAGPSIITPKPSSFMEEVDQTRPIIYISLGTVFNQNIDFFNKCFAALSDIDASIVVSIGDVNDPTDFEQIPSNVLLKSYVPQTELLQYTSLFLTHAGMNSTNEAMLMNVPMLAFPQSADQPIVAQQIEKLKIGQQADANTITPDALKAKVIEMLQQREDYQANIEKVKHVQSHDFPGYIYAVDQILAFRDKHLH</sequence>
<reference evidence="5 7" key="1">
    <citation type="submission" date="2016-09" db="EMBL/GenBank/DDBJ databases">
        <authorList>
            <consortium name="Pathogen Informatics"/>
            <person name="Sun Q."/>
            <person name="Inoue M."/>
        </authorList>
    </citation>
    <scope>NUCLEOTIDE SEQUENCE [LARGE SCALE GENOMIC DNA]</scope>
    <source>
        <strain evidence="5 7">82C</strain>
    </source>
</reference>
<dbReference type="Proteomes" id="UP000095768">
    <property type="component" value="Unassembled WGS sequence"/>
</dbReference>
<dbReference type="OrthoDB" id="6620093at2"/>
<dbReference type="PANTHER" id="PTHR48043:SF145">
    <property type="entry name" value="FI06409P-RELATED"/>
    <property type="match status" value="1"/>
</dbReference>
<dbReference type="GO" id="GO:0033072">
    <property type="term" value="P:vancomycin biosynthetic process"/>
    <property type="evidence" value="ECO:0007669"/>
    <property type="project" value="UniProtKB-ARBA"/>
</dbReference>
<dbReference type="EMBL" id="FMPG01000005">
    <property type="protein sequence ID" value="SCS98902.1"/>
    <property type="molecule type" value="Genomic_DNA"/>
</dbReference>
<dbReference type="EC" id="2.4.1.-" evidence="6"/>
<evidence type="ECO:0000256" key="2">
    <source>
        <dbReference type="ARBA" id="ARBA00022676"/>
    </source>
</evidence>
<evidence type="ECO:0000313" key="7">
    <source>
        <dbReference type="Proteomes" id="UP000095412"/>
    </source>
</evidence>
<dbReference type="Pfam" id="PF00201">
    <property type="entry name" value="UDPGT"/>
    <property type="match status" value="1"/>
</dbReference>
<reference evidence="6 8" key="2">
    <citation type="submission" date="2016-09" db="EMBL/GenBank/DDBJ databases">
        <authorList>
            <consortium name="Pathogen Informatics"/>
        </authorList>
    </citation>
    <scope>NUCLEOTIDE SEQUENCE [LARGE SCALE GENOMIC DNA]</scope>
    <source>
        <strain evidence="6 8">82B</strain>
    </source>
</reference>
<dbReference type="FunFam" id="3.40.50.2000:FF:000072">
    <property type="entry name" value="Glycosyl transferase"/>
    <property type="match status" value="1"/>
</dbReference>
<evidence type="ECO:0000313" key="8">
    <source>
        <dbReference type="Proteomes" id="UP000095768"/>
    </source>
</evidence>
<dbReference type="RefSeq" id="WP_069995335.1">
    <property type="nucleotide sequence ID" value="NZ_FMPG01000005.1"/>
</dbReference>
<keyword evidence="3 6" id="KW-0808">Transferase</keyword>
<dbReference type="InterPro" id="IPR002213">
    <property type="entry name" value="UDP_glucos_trans"/>
</dbReference>
<dbReference type="InterPro" id="IPR006326">
    <property type="entry name" value="UDPGT_MGT-like"/>
</dbReference>
<dbReference type="CDD" id="cd03784">
    <property type="entry name" value="GT1_Gtf-like"/>
    <property type="match status" value="1"/>
</dbReference>
<dbReference type="Proteomes" id="UP000095412">
    <property type="component" value="Unassembled WGS sequence"/>
</dbReference>
<dbReference type="GO" id="GO:0008194">
    <property type="term" value="F:UDP-glycosyltransferase activity"/>
    <property type="evidence" value="ECO:0007669"/>
    <property type="project" value="InterPro"/>
</dbReference>
<feature type="domain" description="Glycosyltransferase family 28 N-terminal" evidence="4">
    <location>
        <begin position="5"/>
        <end position="81"/>
    </location>
</feature>
<dbReference type="SUPFAM" id="SSF53756">
    <property type="entry name" value="UDP-Glycosyltransferase/glycogen phosphorylase"/>
    <property type="match status" value="1"/>
</dbReference>
<gene>
    <name evidence="6" type="primary">oleD</name>
    <name evidence="6" type="ORF">SAMEA2297795_01531</name>
    <name evidence="5" type="ORF">SAMEA2297796_01152</name>
</gene>
<dbReference type="AlphaFoldDB" id="A0A1D4KZK6"/>
<dbReference type="PANTHER" id="PTHR48043">
    <property type="entry name" value="EG:EG0003.4 PROTEIN-RELATED"/>
    <property type="match status" value="1"/>
</dbReference>
<evidence type="ECO:0000259" key="4">
    <source>
        <dbReference type="Pfam" id="PF03033"/>
    </source>
</evidence>
<comment type="similarity">
    <text evidence="1">Belongs to the UDP-glycosyltransferase family.</text>
</comment>
<evidence type="ECO:0000313" key="6">
    <source>
        <dbReference type="EMBL" id="SCS98902.1"/>
    </source>
</evidence>